<organism evidence="8 9">
    <name type="scientific">Lacinutrix gracilariae</name>
    <dbReference type="NCBI Taxonomy" id="1747198"/>
    <lineage>
        <taxon>Bacteria</taxon>
        <taxon>Pseudomonadati</taxon>
        <taxon>Bacteroidota</taxon>
        <taxon>Flavobacteriia</taxon>
        <taxon>Flavobacteriales</taxon>
        <taxon>Flavobacteriaceae</taxon>
        <taxon>Lacinutrix</taxon>
    </lineage>
</organism>
<evidence type="ECO:0000256" key="2">
    <source>
        <dbReference type="ARBA" id="ARBA00022475"/>
    </source>
</evidence>
<proteinExistence type="predicted"/>
<gene>
    <name evidence="8" type="ORF">ACFSSB_00515</name>
</gene>
<feature type="transmembrane region" description="Helical" evidence="6">
    <location>
        <begin position="132"/>
        <end position="154"/>
    </location>
</feature>
<feature type="transmembrane region" description="Helical" evidence="6">
    <location>
        <begin position="39"/>
        <end position="61"/>
    </location>
</feature>
<dbReference type="PANTHER" id="PTHR43124">
    <property type="entry name" value="PURINE EFFLUX PUMP PBUE"/>
    <property type="match status" value="1"/>
</dbReference>
<feature type="transmembrane region" description="Helical" evidence="6">
    <location>
        <begin position="354"/>
        <end position="374"/>
    </location>
</feature>
<dbReference type="InterPro" id="IPR050189">
    <property type="entry name" value="MFS_Efflux_Transporters"/>
</dbReference>
<evidence type="ECO:0000313" key="9">
    <source>
        <dbReference type="Proteomes" id="UP001597467"/>
    </source>
</evidence>
<dbReference type="Gene3D" id="1.20.1250.20">
    <property type="entry name" value="MFS general substrate transporter like domains"/>
    <property type="match status" value="1"/>
</dbReference>
<dbReference type="SUPFAM" id="SSF103473">
    <property type="entry name" value="MFS general substrate transporter"/>
    <property type="match status" value="1"/>
</dbReference>
<feature type="transmembrane region" description="Helical" evidence="6">
    <location>
        <begin position="205"/>
        <end position="228"/>
    </location>
</feature>
<evidence type="ECO:0000259" key="7">
    <source>
        <dbReference type="PROSITE" id="PS50850"/>
    </source>
</evidence>
<dbReference type="RefSeq" id="WP_379899850.1">
    <property type="nucleotide sequence ID" value="NZ_JBHULM010000001.1"/>
</dbReference>
<feature type="transmembrane region" description="Helical" evidence="6">
    <location>
        <begin position="294"/>
        <end position="316"/>
    </location>
</feature>
<accession>A0ABW5JYB7</accession>
<dbReference type="PROSITE" id="PS50850">
    <property type="entry name" value="MFS"/>
    <property type="match status" value="1"/>
</dbReference>
<name>A0ABW5JYB7_9FLAO</name>
<feature type="transmembrane region" description="Helical" evidence="6">
    <location>
        <begin position="98"/>
        <end position="120"/>
    </location>
</feature>
<dbReference type="PRINTS" id="PR01035">
    <property type="entry name" value="TCRTETA"/>
</dbReference>
<feature type="transmembrane region" description="Helical" evidence="6">
    <location>
        <begin position="269"/>
        <end position="288"/>
    </location>
</feature>
<feature type="domain" description="Major facilitator superfamily (MFS) profile" evidence="7">
    <location>
        <begin position="5"/>
        <end position="378"/>
    </location>
</feature>
<evidence type="ECO:0000256" key="3">
    <source>
        <dbReference type="ARBA" id="ARBA00022692"/>
    </source>
</evidence>
<dbReference type="InterPro" id="IPR020846">
    <property type="entry name" value="MFS_dom"/>
</dbReference>
<comment type="subcellular location">
    <subcellularLocation>
        <location evidence="1">Cell membrane</location>
        <topology evidence="1">Multi-pass membrane protein</topology>
    </subcellularLocation>
</comment>
<dbReference type="InterPro" id="IPR001958">
    <property type="entry name" value="Tet-R_TetA/multi-R_MdtG-like"/>
</dbReference>
<keyword evidence="5 6" id="KW-0472">Membrane</keyword>
<dbReference type="InterPro" id="IPR011701">
    <property type="entry name" value="MFS"/>
</dbReference>
<evidence type="ECO:0000313" key="8">
    <source>
        <dbReference type="EMBL" id="MFD2540783.1"/>
    </source>
</evidence>
<dbReference type="InterPro" id="IPR036259">
    <property type="entry name" value="MFS_trans_sf"/>
</dbReference>
<comment type="caution">
    <text evidence="8">The sequence shown here is derived from an EMBL/GenBank/DDBJ whole genome shotgun (WGS) entry which is preliminary data.</text>
</comment>
<feature type="transmembrane region" description="Helical" evidence="6">
    <location>
        <begin position="7"/>
        <end position="27"/>
    </location>
</feature>
<reference evidence="9" key="1">
    <citation type="journal article" date="2019" name="Int. J. Syst. Evol. Microbiol.">
        <title>The Global Catalogue of Microorganisms (GCM) 10K type strain sequencing project: providing services to taxonomists for standard genome sequencing and annotation.</title>
        <authorList>
            <consortium name="The Broad Institute Genomics Platform"/>
            <consortium name="The Broad Institute Genome Sequencing Center for Infectious Disease"/>
            <person name="Wu L."/>
            <person name="Ma J."/>
        </authorList>
    </citation>
    <scope>NUCLEOTIDE SEQUENCE [LARGE SCALE GENOMIC DNA]</scope>
    <source>
        <strain evidence="9">KCTC 42808</strain>
    </source>
</reference>
<evidence type="ECO:0000256" key="4">
    <source>
        <dbReference type="ARBA" id="ARBA00022989"/>
    </source>
</evidence>
<keyword evidence="9" id="KW-1185">Reference proteome</keyword>
<keyword evidence="3 6" id="KW-0812">Transmembrane</keyword>
<dbReference type="PANTHER" id="PTHR43124:SF3">
    <property type="entry name" value="CHLORAMPHENICOL EFFLUX PUMP RV0191"/>
    <property type="match status" value="1"/>
</dbReference>
<protein>
    <submittedName>
        <fullName evidence="8">MFS transporter</fullName>
    </submittedName>
</protein>
<feature type="transmembrane region" description="Helical" evidence="6">
    <location>
        <begin position="73"/>
        <end position="92"/>
    </location>
</feature>
<feature type="transmembrane region" description="Helical" evidence="6">
    <location>
        <begin position="328"/>
        <end position="348"/>
    </location>
</feature>
<feature type="transmembrane region" description="Helical" evidence="6">
    <location>
        <begin position="240"/>
        <end position="257"/>
    </location>
</feature>
<evidence type="ECO:0000256" key="6">
    <source>
        <dbReference type="SAM" id="Phobius"/>
    </source>
</evidence>
<keyword evidence="4 6" id="KW-1133">Transmembrane helix</keyword>
<dbReference type="EMBL" id="JBHULM010000001">
    <property type="protein sequence ID" value="MFD2540783.1"/>
    <property type="molecule type" value="Genomic_DNA"/>
</dbReference>
<keyword evidence="2" id="KW-1003">Cell membrane</keyword>
<dbReference type="Proteomes" id="UP001597467">
    <property type="component" value="Unassembled WGS sequence"/>
</dbReference>
<feature type="transmembrane region" description="Helical" evidence="6">
    <location>
        <begin position="160"/>
        <end position="179"/>
    </location>
</feature>
<evidence type="ECO:0000256" key="5">
    <source>
        <dbReference type="ARBA" id="ARBA00023136"/>
    </source>
</evidence>
<dbReference type="CDD" id="cd17473">
    <property type="entry name" value="MFS_arabinose_efflux_permease_like"/>
    <property type="match status" value="1"/>
</dbReference>
<sequence length="380" mass="41658">MDKISNFGIFTLLFVSSLTIMVGAVIAPSLSGIVEHKNLGFSASWLITLPSLGVVLFAPLVGKLLNKLGILKLLSLGLVPYAFLGFFGAFITNDYLLIIDRILLGAATVAVQVSVTAYIADFFSGESRMKMIAWQGMSIEFGGVLFLAIGGVLGEMDWQFPFYIYLIALLCLFLVATILPKPKGRIENKDNTETKESKSKFKVKLIFVSSLLAMMLFFVGFVTLPLYLPESFHFSKSETGYLMAFISLIAIITASQMPKMVKTFGAGKTVVFGFLFFMLGYLVLAASISVPFLVLATIFIGIGFGFTIPVLNHMILEASTLHNQGKNLGLFSMGVFGGQFLSTFIEYFTDNYTAIYGIAVVLAFIIACVIYFMFEKLSKN</sequence>
<evidence type="ECO:0000256" key="1">
    <source>
        <dbReference type="ARBA" id="ARBA00004651"/>
    </source>
</evidence>
<dbReference type="Pfam" id="PF07690">
    <property type="entry name" value="MFS_1"/>
    <property type="match status" value="1"/>
</dbReference>